<evidence type="ECO:0000313" key="4">
    <source>
        <dbReference type="EMBL" id="KAG2982977.1"/>
    </source>
</evidence>
<dbReference type="VEuPathDB" id="FungiDB:PC110_g669"/>
<sequence>MVLDIGMSELVSNEVAGSPEQCSVYPVVKEYTDVVSKNPAIGLPPD</sequence>
<dbReference type="EMBL" id="MJFZ01000007">
    <property type="protein sequence ID" value="RAW43181.1"/>
    <property type="molecule type" value="Genomic_DNA"/>
</dbReference>
<dbReference type="Proteomes" id="UP000251314">
    <property type="component" value="Unassembled WGS sequence"/>
</dbReference>
<dbReference type="Proteomes" id="UP000760860">
    <property type="component" value="Unassembled WGS sequence"/>
</dbReference>
<evidence type="ECO:0000313" key="2">
    <source>
        <dbReference type="EMBL" id="KAG2923605.1"/>
    </source>
</evidence>
<dbReference type="EMBL" id="RCMV01000217">
    <property type="protein sequence ID" value="KAG3221488.1"/>
    <property type="molecule type" value="Genomic_DNA"/>
</dbReference>
<organism evidence="6 7">
    <name type="scientific">Phytophthora cactorum</name>
    <dbReference type="NCBI Taxonomy" id="29920"/>
    <lineage>
        <taxon>Eukaryota</taxon>
        <taxon>Sar</taxon>
        <taxon>Stramenopiles</taxon>
        <taxon>Oomycota</taxon>
        <taxon>Peronosporomycetes</taxon>
        <taxon>Peronosporales</taxon>
        <taxon>Peronosporaceae</taxon>
        <taxon>Phytophthora</taxon>
    </lineage>
</organism>
<reference evidence="5" key="2">
    <citation type="submission" date="2018-05" db="EMBL/GenBank/DDBJ databases">
        <title>Effector identification in a new, highly contiguous assembly of the strawberry crown rot pathogen Phytophthora cactorum.</title>
        <authorList>
            <person name="Armitage A.D."/>
            <person name="Nellist C.F."/>
            <person name="Bates H."/>
            <person name="Vickerstaff R.J."/>
            <person name="Harrison R.J."/>
        </authorList>
    </citation>
    <scope>NUCLEOTIDE SEQUENCE</scope>
    <source>
        <strain evidence="1">15-7</strain>
        <strain evidence="2">4032</strain>
        <strain evidence="3">4040</strain>
        <strain evidence="4">P415</strain>
        <strain evidence="5">P421</strain>
    </source>
</reference>
<dbReference type="EMBL" id="RCML01000268">
    <property type="protein sequence ID" value="KAG2982977.1"/>
    <property type="molecule type" value="Genomic_DNA"/>
</dbReference>
<dbReference type="AlphaFoldDB" id="A0A329T390"/>
<dbReference type="EMBL" id="RCMG01000273">
    <property type="protein sequence ID" value="KAG2857873.1"/>
    <property type="molecule type" value="Genomic_DNA"/>
</dbReference>
<evidence type="ECO:0000313" key="5">
    <source>
        <dbReference type="EMBL" id="KAG3221488.1"/>
    </source>
</evidence>
<proteinExistence type="predicted"/>
<dbReference type="EMBL" id="RCMK01000008">
    <property type="protein sequence ID" value="KAG2955020.1"/>
    <property type="molecule type" value="Genomic_DNA"/>
</dbReference>
<evidence type="ECO:0000313" key="6">
    <source>
        <dbReference type="EMBL" id="RAW43181.1"/>
    </source>
</evidence>
<reference evidence="6 7" key="1">
    <citation type="submission" date="2018-01" db="EMBL/GenBank/DDBJ databases">
        <title>Draft genome of the strawberry crown rot pathogen Phytophthora cactorum.</title>
        <authorList>
            <person name="Armitage A.D."/>
            <person name="Lysoe E."/>
            <person name="Nellist C.F."/>
            <person name="Harrison R.J."/>
            <person name="Brurberg M.B."/>
        </authorList>
    </citation>
    <scope>NUCLEOTIDE SEQUENCE [LARGE SCALE GENOMIC DNA]</scope>
    <source>
        <strain evidence="6 7">10300</strain>
    </source>
</reference>
<evidence type="ECO:0000313" key="7">
    <source>
        <dbReference type="Proteomes" id="UP000251314"/>
    </source>
</evidence>
<comment type="caution">
    <text evidence="6">The sequence shown here is derived from an EMBL/GenBank/DDBJ whole genome shotgun (WGS) entry which is preliminary data.</text>
</comment>
<evidence type="ECO:0000313" key="3">
    <source>
        <dbReference type="EMBL" id="KAG2955020.1"/>
    </source>
</evidence>
<protein>
    <submittedName>
        <fullName evidence="6">Uncharacterized protein</fullName>
    </submittedName>
</protein>
<name>A0A329T390_9STRA</name>
<dbReference type="Proteomes" id="UP000735874">
    <property type="component" value="Unassembled WGS sequence"/>
</dbReference>
<accession>A0A329T390</accession>
<dbReference type="EMBL" id="RCMI01000236">
    <property type="protein sequence ID" value="KAG2923605.1"/>
    <property type="molecule type" value="Genomic_DNA"/>
</dbReference>
<dbReference type="Proteomes" id="UP000774804">
    <property type="component" value="Unassembled WGS sequence"/>
</dbReference>
<gene>
    <name evidence="6" type="ORF">PC110_g669</name>
    <name evidence="1" type="ORF">PC113_g10298</name>
    <name evidence="2" type="ORF">PC115_g8869</name>
    <name evidence="3" type="ORF">PC117_g760</name>
    <name evidence="4" type="ORF">PC118_g9695</name>
    <name evidence="5" type="ORF">PC129_g7775</name>
</gene>
<evidence type="ECO:0000313" key="1">
    <source>
        <dbReference type="EMBL" id="KAG2857873.1"/>
    </source>
</evidence>
<dbReference type="OrthoDB" id="144527at2759"/>
<dbReference type="Proteomes" id="UP000697107">
    <property type="component" value="Unassembled WGS sequence"/>
</dbReference>
<dbReference type="Proteomes" id="UP000736787">
    <property type="component" value="Unassembled WGS sequence"/>
</dbReference>
<keyword evidence="7" id="KW-1185">Reference proteome</keyword>